<dbReference type="GO" id="GO:0009236">
    <property type="term" value="P:cobalamin biosynthetic process"/>
    <property type="evidence" value="ECO:0007669"/>
    <property type="project" value="UniProtKB-UniRule"/>
</dbReference>
<dbReference type="GO" id="GO:0005886">
    <property type="term" value="C:plasma membrane"/>
    <property type="evidence" value="ECO:0007669"/>
    <property type="project" value="UniProtKB-SubCell"/>
</dbReference>
<evidence type="ECO:0000256" key="8">
    <source>
        <dbReference type="ARBA" id="ARBA00023136"/>
    </source>
</evidence>
<evidence type="ECO:0000313" key="10">
    <source>
        <dbReference type="EMBL" id="MCE7508120.1"/>
    </source>
</evidence>
<dbReference type="EMBL" id="JAJVKT010000005">
    <property type="protein sequence ID" value="MCE7508120.1"/>
    <property type="molecule type" value="Genomic_DNA"/>
</dbReference>
<protein>
    <recommendedName>
        <fullName evidence="9">Cobalamin biosynthesis protein CobD</fullName>
    </recommendedName>
</protein>
<gene>
    <name evidence="10" type="primary">cbiB</name>
    <name evidence="9" type="synonym">cobD</name>
    <name evidence="10" type="ORF">LZG35_05685</name>
</gene>
<keyword evidence="6 9" id="KW-0812">Transmembrane</keyword>
<reference evidence="10" key="1">
    <citation type="submission" date="2022-01" db="EMBL/GenBank/DDBJ databases">
        <authorList>
            <person name="Karlyshev A.V."/>
            <person name="Jaspars M."/>
        </authorList>
    </citation>
    <scope>NUCLEOTIDE SEQUENCE</scope>
    <source>
        <strain evidence="10">AGSA3-2</strain>
    </source>
</reference>
<comment type="pathway">
    <text evidence="2 9">Cofactor biosynthesis; adenosylcobalamin biosynthesis.</text>
</comment>
<dbReference type="GO" id="GO:0048472">
    <property type="term" value="F:threonine-phosphate decarboxylase activity"/>
    <property type="evidence" value="ECO:0007669"/>
    <property type="project" value="InterPro"/>
</dbReference>
<dbReference type="AlphaFoldDB" id="A0A9Q3W3S7"/>
<evidence type="ECO:0000256" key="5">
    <source>
        <dbReference type="ARBA" id="ARBA00022573"/>
    </source>
</evidence>
<evidence type="ECO:0000256" key="2">
    <source>
        <dbReference type="ARBA" id="ARBA00004953"/>
    </source>
</evidence>
<dbReference type="PANTHER" id="PTHR34308">
    <property type="entry name" value="COBALAMIN BIOSYNTHESIS PROTEIN CBIB"/>
    <property type="match status" value="1"/>
</dbReference>
<comment type="subcellular location">
    <subcellularLocation>
        <location evidence="1 9">Cell membrane</location>
        <topology evidence="1 9">Multi-pass membrane protein</topology>
    </subcellularLocation>
</comment>
<evidence type="ECO:0000256" key="6">
    <source>
        <dbReference type="ARBA" id="ARBA00022692"/>
    </source>
</evidence>
<evidence type="ECO:0000256" key="1">
    <source>
        <dbReference type="ARBA" id="ARBA00004651"/>
    </source>
</evidence>
<comment type="caution">
    <text evidence="10">The sequence shown here is derived from an EMBL/GenBank/DDBJ whole genome shotgun (WGS) entry which is preliminary data.</text>
</comment>
<feature type="transmembrane region" description="Helical" evidence="9">
    <location>
        <begin position="148"/>
        <end position="166"/>
    </location>
</feature>
<dbReference type="RefSeq" id="WP_080531697.1">
    <property type="nucleotide sequence ID" value="NZ_CP012331.1"/>
</dbReference>
<keyword evidence="11" id="KW-1185">Reference proteome</keyword>
<dbReference type="HAMAP" id="MF_00024">
    <property type="entry name" value="CobD_CbiB"/>
    <property type="match status" value="1"/>
</dbReference>
<dbReference type="Proteomes" id="UP001107961">
    <property type="component" value="Unassembled WGS sequence"/>
</dbReference>
<evidence type="ECO:0000256" key="4">
    <source>
        <dbReference type="ARBA" id="ARBA00022475"/>
    </source>
</evidence>
<comment type="function">
    <text evidence="9">Converts cobyric acid to cobinamide by the addition of aminopropanol on the F carboxylic group.</text>
</comment>
<dbReference type="Pfam" id="PF03186">
    <property type="entry name" value="CobD_Cbib"/>
    <property type="match status" value="1"/>
</dbReference>
<keyword evidence="5 9" id="KW-0169">Cobalamin biosynthesis</keyword>
<evidence type="ECO:0000313" key="11">
    <source>
        <dbReference type="Proteomes" id="UP001107961"/>
    </source>
</evidence>
<feature type="transmembrane region" description="Helical" evidence="9">
    <location>
        <begin position="49"/>
        <end position="68"/>
    </location>
</feature>
<proteinExistence type="inferred from homology"/>
<keyword evidence="7 9" id="KW-1133">Transmembrane helix</keyword>
<keyword evidence="4 9" id="KW-1003">Cell membrane</keyword>
<dbReference type="InterPro" id="IPR004485">
    <property type="entry name" value="Cobalamin_biosynth_CobD/CbiB"/>
</dbReference>
<sequence>MSAWLCVLAVLLDTALGEPRRGHPLVVFGGWATALERRWNRRPDRSVGAGFKATLLLVGGPVLVAVFCQWWLPPLLLWPLQVLVLWLAMAPRSLHEHALAVARPLSAGDLPAARAAVGQLVSRDTNALDETGVATAATESVLENGADAVFASLFWFLLAGLPGVVAHRAANTLDAMWGYRTERYEYFGKTAARLDDLLNWVPARLTALSYALCGRTRLALSCWRRQAGQWSSPNAGPVMAAGAGALGVSLGGGAPYHGQWRQRPVLGAGPVAEAATIKASLRLLRRALGLWLLVAVTGSVLLSVGSP</sequence>
<organism evidence="10 11">
    <name type="scientific">Alloalcanivorax xenomutans</name>
    <dbReference type="NCBI Taxonomy" id="1094342"/>
    <lineage>
        <taxon>Bacteria</taxon>
        <taxon>Pseudomonadati</taxon>
        <taxon>Pseudomonadota</taxon>
        <taxon>Gammaproteobacteria</taxon>
        <taxon>Oceanospirillales</taxon>
        <taxon>Alcanivoracaceae</taxon>
        <taxon>Alloalcanivorax</taxon>
    </lineage>
</organism>
<evidence type="ECO:0000256" key="3">
    <source>
        <dbReference type="ARBA" id="ARBA00006263"/>
    </source>
</evidence>
<comment type="caution">
    <text evidence="9">Lacks conserved residue(s) required for the propagation of feature annotation.</text>
</comment>
<evidence type="ECO:0000256" key="9">
    <source>
        <dbReference type="HAMAP-Rule" id="MF_00024"/>
    </source>
</evidence>
<comment type="similarity">
    <text evidence="3 9">Belongs to the CobD/CbiB family.</text>
</comment>
<dbReference type="KEGG" id="axe:P40_20150"/>
<keyword evidence="8 9" id="KW-0472">Membrane</keyword>
<accession>A0A9Q3W3S7</accession>
<dbReference type="NCBIfam" id="TIGR00380">
    <property type="entry name" value="cobal_cbiB"/>
    <property type="match status" value="1"/>
</dbReference>
<dbReference type="PANTHER" id="PTHR34308:SF1">
    <property type="entry name" value="COBALAMIN BIOSYNTHESIS PROTEIN CBIB"/>
    <property type="match status" value="1"/>
</dbReference>
<feature type="transmembrane region" description="Helical" evidence="9">
    <location>
        <begin position="287"/>
        <end position="305"/>
    </location>
</feature>
<name>A0A9Q3W3S7_9GAMM</name>
<dbReference type="GO" id="GO:0015420">
    <property type="term" value="F:ABC-type vitamin B12 transporter activity"/>
    <property type="evidence" value="ECO:0007669"/>
    <property type="project" value="UniProtKB-UniRule"/>
</dbReference>
<evidence type="ECO:0000256" key="7">
    <source>
        <dbReference type="ARBA" id="ARBA00022989"/>
    </source>
</evidence>